<dbReference type="KEGG" id="dfa:DFA_09649"/>
<dbReference type="EMBL" id="GL883025">
    <property type="protein sequence ID" value="EGG15978.1"/>
    <property type="molecule type" value="Genomic_DNA"/>
</dbReference>
<dbReference type="AlphaFoldDB" id="F4Q878"/>
<reference evidence="5" key="1">
    <citation type="journal article" date="2011" name="Genome Res.">
        <title>Phylogeny-wide analysis of social amoeba genomes highlights ancient origins for complex intercellular communication.</title>
        <authorList>
            <person name="Heidel A.J."/>
            <person name="Lawal H.M."/>
            <person name="Felder M."/>
            <person name="Schilde C."/>
            <person name="Helps N.R."/>
            <person name="Tunggal B."/>
            <person name="Rivero F."/>
            <person name="John U."/>
            <person name="Schleicher M."/>
            <person name="Eichinger L."/>
            <person name="Platzer M."/>
            <person name="Noegel A.A."/>
            <person name="Schaap P."/>
            <person name="Gloeckner G."/>
        </authorList>
    </citation>
    <scope>NUCLEOTIDE SEQUENCE [LARGE SCALE GENOMIC DNA]</scope>
    <source>
        <strain evidence="5">SH3</strain>
    </source>
</reference>
<feature type="region of interest" description="Disordered" evidence="1">
    <location>
        <begin position="585"/>
        <end position="621"/>
    </location>
</feature>
<feature type="region of interest" description="Disordered" evidence="1">
    <location>
        <begin position="633"/>
        <end position="721"/>
    </location>
</feature>
<feature type="compositionally biased region" description="Basic residues" evidence="1">
    <location>
        <begin position="585"/>
        <end position="604"/>
    </location>
</feature>
<evidence type="ECO:0000313" key="4">
    <source>
        <dbReference type="EMBL" id="EGG15978.1"/>
    </source>
</evidence>
<dbReference type="PROSITE" id="PS51043">
    <property type="entry name" value="DDHD"/>
    <property type="match status" value="1"/>
</dbReference>
<feature type="compositionally biased region" description="Polar residues" evidence="1">
    <location>
        <begin position="379"/>
        <end position="401"/>
    </location>
</feature>
<keyword evidence="2" id="KW-1133">Transmembrane helix</keyword>
<dbReference type="GO" id="GO:0046872">
    <property type="term" value="F:metal ion binding"/>
    <property type="evidence" value="ECO:0007669"/>
    <property type="project" value="InterPro"/>
</dbReference>
<keyword evidence="2" id="KW-0472">Membrane</keyword>
<feature type="compositionally biased region" description="Basic and acidic residues" evidence="1">
    <location>
        <begin position="766"/>
        <end position="779"/>
    </location>
</feature>
<dbReference type="SMART" id="SM01127">
    <property type="entry name" value="DDHD"/>
    <property type="match status" value="1"/>
</dbReference>
<proteinExistence type="predicted"/>
<sequence>MIGYGVMIISKIFQPPKLKLLGVILIFILYSITFTVMANFNYNEAYFEMTDESGLMFTIKLESSDTIREARSILTGKEKKRVHVMGKILINKVEYNTKYSFHYHPETIQFFEHTIEDCDATIDCVERHYKVTGTSSLLPNHFWCPWSSKLVREVTYQELDSSHSSSSSNNQQQQQQQHNHNTPLPPIPTTKTHKVEATVAMDTTNPSINNDYIAQEKNIDHLILLVHGIGKHEENWRSKIAKVNTLFESVCKATFIEKNIKFVGVEWHSALHLKTDALIQKVTPPSIPVVHALINHTLLDILFWTSPTYSQTIYTEVGDQLNAVYQNFIKEHPTFTGKVHVLAHSLGSMITYDILCHQPFDQKEHDQYIMKQSPRKSTSRSPQSTSGNTTPTMRKNNSSLSLEDEEKRSNAYTNADQHSNHGDDLDYFNYLQDQIPIGNVEQWRKEMLLDEITDDPENQNTNTNNNNNNQKIESNFNNDPNFNMKSGESILTTSLSGSEAFGDSLLPHLIIPKLDFQVHNLFCIGSPIGLLYTIRGHTHLSIPKCINLFNILDPSDPVAYLIEPLIDEGFATLGESLVPHMVPLKKPHHHHHHHHNHHNHHHNNHSNNNNNNNTKPTITDNLSSKFSKLTTKLHSKLRGNGTTTTTTTTTTNVAHQLTGSSHKGNNSEEFELKSYSSSSTSTISTSTSNNNNNQTNPSPTLSLTSTTSTTNSSSDEGECSFSDQTSIATIATDEYNVNNNNNNNNVPTINVTSAESSPEIGPTEAGNEKKQKTKKDSKETTTSTTSTKDGKFFGGHRFDYKLQPSGFLNSTTISEYIKM</sequence>
<dbReference type="RefSeq" id="XP_004352303.1">
    <property type="nucleotide sequence ID" value="XM_004352251.1"/>
</dbReference>
<feature type="compositionally biased region" description="Polar residues" evidence="1">
    <location>
        <begin position="747"/>
        <end position="756"/>
    </location>
</feature>
<dbReference type="InterPro" id="IPR029058">
    <property type="entry name" value="AB_hydrolase_fold"/>
</dbReference>
<feature type="compositionally biased region" description="Low complexity" evidence="1">
    <location>
        <begin position="736"/>
        <end position="746"/>
    </location>
</feature>
<dbReference type="InterPro" id="IPR056422">
    <property type="entry name" value="BP74_N"/>
</dbReference>
<dbReference type="GO" id="GO:0005737">
    <property type="term" value="C:cytoplasm"/>
    <property type="evidence" value="ECO:0007669"/>
    <property type="project" value="TreeGrafter"/>
</dbReference>
<feature type="compositionally biased region" description="Low complexity" evidence="1">
    <location>
        <begin position="162"/>
        <end position="181"/>
    </location>
</feature>
<dbReference type="SUPFAM" id="SSF53474">
    <property type="entry name" value="alpha/beta-Hydrolases"/>
    <property type="match status" value="1"/>
</dbReference>
<dbReference type="GO" id="GO:0004620">
    <property type="term" value="F:phospholipase activity"/>
    <property type="evidence" value="ECO:0007669"/>
    <property type="project" value="TreeGrafter"/>
</dbReference>
<dbReference type="InterPro" id="IPR058055">
    <property type="entry name" value="PA-PLA1"/>
</dbReference>
<dbReference type="STRING" id="1054147.F4Q878"/>
<accession>F4Q878</accession>
<evidence type="ECO:0000313" key="5">
    <source>
        <dbReference type="Proteomes" id="UP000007797"/>
    </source>
</evidence>
<dbReference type="Pfam" id="PF02862">
    <property type="entry name" value="DDHD"/>
    <property type="match status" value="1"/>
</dbReference>
<feature type="compositionally biased region" description="Low complexity" evidence="1">
    <location>
        <begin position="674"/>
        <end position="714"/>
    </location>
</feature>
<feature type="compositionally biased region" description="Low complexity" evidence="1">
    <location>
        <begin position="458"/>
        <end position="470"/>
    </location>
</feature>
<dbReference type="PANTHER" id="PTHR23509">
    <property type="entry name" value="PA-PL1 PHOSPHOLIPASE FAMILY"/>
    <property type="match status" value="1"/>
</dbReference>
<feature type="compositionally biased region" description="Polar residues" evidence="1">
    <location>
        <begin position="652"/>
        <end position="664"/>
    </location>
</feature>
<feature type="region of interest" description="Disordered" evidence="1">
    <location>
        <begin position="369"/>
        <end position="420"/>
    </location>
</feature>
<organism evidence="4 5">
    <name type="scientific">Cavenderia fasciculata</name>
    <name type="common">Slime mold</name>
    <name type="synonym">Dictyostelium fasciculatum</name>
    <dbReference type="NCBI Taxonomy" id="261658"/>
    <lineage>
        <taxon>Eukaryota</taxon>
        <taxon>Amoebozoa</taxon>
        <taxon>Evosea</taxon>
        <taxon>Eumycetozoa</taxon>
        <taxon>Dictyostelia</taxon>
        <taxon>Acytosteliales</taxon>
        <taxon>Cavenderiaceae</taxon>
        <taxon>Cavenderia</taxon>
    </lineage>
</organism>
<feature type="region of interest" description="Disordered" evidence="1">
    <location>
        <begin position="159"/>
        <end position="190"/>
    </location>
</feature>
<feature type="transmembrane region" description="Helical" evidence="2">
    <location>
        <begin position="20"/>
        <end position="40"/>
    </location>
</feature>
<dbReference type="OrthoDB" id="69269at2759"/>
<keyword evidence="2" id="KW-0812">Transmembrane</keyword>
<dbReference type="InterPro" id="IPR004177">
    <property type="entry name" value="DDHD_dom"/>
</dbReference>
<keyword evidence="5" id="KW-1185">Reference proteome</keyword>
<dbReference type="Proteomes" id="UP000007797">
    <property type="component" value="Unassembled WGS sequence"/>
</dbReference>
<feature type="domain" description="DDHD" evidence="3">
    <location>
        <begin position="514"/>
        <end position="819"/>
    </location>
</feature>
<feature type="region of interest" description="Disordered" evidence="1">
    <location>
        <begin position="454"/>
        <end position="476"/>
    </location>
</feature>
<feature type="region of interest" description="Disordered" evidence="1">
    <location>
        <begin position="736"/>
        <end position="795"/>
    </location>
</feature>
<gene>
    <name evidence="4" type="ORF">DFA_09649</name>
</gene>
<evidence type="ECO:0000256" key="2">
    <source>
        <dbReference type="SAM" id="Phobius"/>
    </source>
</evidence>
<dbReference type="GeneID" id="14868061"/>
<dbReference type="PANTHER" id="PTHR23509:SF8">
    <property type="entry name" value="DDHD DOMAIN-CONTAINING PROTEIN"/>
    <property type="match status" value="1"/>
</dbReference>
<protein>
    <submittedName>
        <fullName evidence="4">DDHD domain-containing protein</fullName>
    </submittedName>
</protein>
<evidence type="ECO:0000259" key="3">
    <source>
        <dbReference type="PROSITE" id="PS51043"/>
    </source>
</evidence>
<name>F4Q878_CACFS</name>
<evidence type="ECO:0000256" key="1">
    <source>
        <dbReference type="SAM" id="MobiDB-lite"/>
    </source>
</evidence>
<dbReference type="Pfam" id="PF23621">
    <property type="entry name" value="BP74_N"/>
    <property type="match status" value="1"/>
</dbReference>
<feature type="compositionally biased region" description="Low complexity" evidence="1">
    <location>
        <begin position="642"/>
        <end position="651"/>
    </location>
</feature>